<protein>
    <recommendedName>
        <fullName evidence="5">CDP-diacylglycerol--serine O-phosphatidyltransferase</fullName>
        <ecNumber evidence="4">2.7.8.8</ecNumber>
    </recommendedName>
    <alternativeName>
        <fullName evidence="14">Phosphatidylserine synthase</fullName>
    </alternativeName>
</protein>
<organism evidence="17 18">
    <name type="scientific">Sulfitobacter porphyrae</name>
    <dbReference type="NCBI Taxonomy" id="1246864"/>
    <lineage>
        <taxon>Bacteria</taxon>
        <taxon>Pseudomonadati</taxon>
        <taxon>Pseudomonadota</taxon>
        <taxon>Alphaproteobacteria</taxon>
        <taxon>Rhodobacterales</taxon>
        <taxon>Roseobacteraceae</taxon>
        <taxon>Sulfitobacter</taxon>
    </lineage>
</organism>
<dbReference type="Proteomes" id="UP001596353">
    <property type="component" value="Unassembled WGS sequence"/>
</dbReference>
<dbReference type="Gene3D" id="1.20.120.1760">
    <property type="match status" value="1"/>
</dbReference>
<feature type="transmembrane region" description="Helical" evidence="16">
    <location>
        <begin position="12"/>
        <end position="34"/>
    </location>
</feature>
<accession>A0ABW2B4X1</accession>
<comment type="similarity">
    <text evidence="3 15">Belongs to the CDP-alcohol phosphatidyltransferase class-I family.</text>
</comment>
<dbReference type="PANTHER" id="PTHR14269">
    <property type="entry name" value="CDP-DIACYLGLYCEROL--GLYCEROL-3-PHOSPHATE 3-PHOSPHATIDYLTRANSFERASE-RELATED"/>
    <property type="match status" value="1"/>
</dbReference>
<dbReference type="InterPro" id="IPR043130">
    <property type="entry name" value="CDP-OH_PTrfase_TM_dom"/>
</dbReference>
<reference evidence="18" key="1">
    <citation type="journal article" date="2019" name="Int. J. Syst. Evol. Microbiol.">
        <title>The Global Catalogue of Microorganisms (GCM) 10K type strain sequencing project: providing services to taxonomists for standard genome sequencing and annotation.</title>
        <authorList>
            <consortium name="The Broad Institute Genomics Platform"/>
            <consortium name="The Broad Institute Genome Sequencing Center for Infectious Disease"/>
            <person name="Wu L."/>
            <person name="Ma J."/>
        </authorList>
    </citation>
    <scope>NUCLEOTIDE SEQUENCE [LARGE SCALE GENOMIC DNA]</scope>
    <source>
        <strain evidence="18">CCUG 66188</strain>
    </source>
</reference>
<dbReference type="EC" id="2.7.8.8" evidence="4"/>
<keyword evidence="12" id="KW-0594">Phospholipid biosynthesis</keyword>
<keyword evidence="9 16" id="KW-1133">Transmembrane helix</keyword>
<keyword evidence="11 16" id="KW-0472">Membrane</keyword>
<evidence type="ECO:0000256" key="11">
    <source>
        <dbReference type="ARBA" id="ARBA00023136"/>
    </source>
</evidence>
<keyword evidence="18" id="KW-1185">Reference proteome</keyword>
<keyword evidence="6" id="KW-0444">Lipid biosynthesis</keyword>
<keyword evidence="7 15" id="KW-0808">Transferase</keyword>
<dbReference type="GO" id="GO:0003882">
    <property type="term" value="F:CDP-diacylglycerol-serine O-phosphatidyltransferase activity"/>
    <property type="evidence" value="ECO:0007669"/>
    <property type="project" value="UniProtKB-EC"/>
</dbReference>
<dbReference type="InterPro" id="IPR004533">
    <property type="entry name" value="CDP-diaglyc--ser_O-PTrfase"/>
</dbReference>
<feature type="transmembrane region" description="Helical" evidence="16">
    <location>
        <begin position="141"/>
        <end position="163"/>
    </location>
</feature>
<comment type="catalytic activity">
    <reaction evidence="1">
        <text>a CDP-1,2-diacyl-sn-glycerol + L-serine = a 1,2-diacyl-sn-glycero-3-phospho-L-serine + CMP + H(+)</text>
        <dbReference type="Rhea" id="RHEA:16913"/>
        <dbReference type="ChEBI" id="CHEBI:15378"/>
        <dbReference type="ChEBI" id="CHEBI:33384"/>
        <dbReference type="ChEBI" id="CHEBI:57262"/>
        <dbReference type="ChEBI" id="CHEBI:58332"/>
        <dbReference type="ChEBI" id="CHEBI:60377"/>
        <dbReference type="EC" id="2.7.8.8"/>
    </reaction>
</comment>
<evidence type="ECO:0000256" key="3">
    <source>
        <dbReference type="ARBA" id="ARBA00010441"/>
    </source>
</evidence>
<evidence type="ECO:0000256" key="7">
    <source>
        <dbReference type="ARBA" id="ARBA00022679"/>
    </source>
</evidence>
<dbReference type="EMBL" id="JBHSWG010000001">
    <property type="protein sequence ID" value="MFC6759923.1"/>
    <property type="molecule type" value="Genomic_DNA"/>
</dbReference>
<evidence type="ECO:0000313" key="17">
    <source>
        <dbReference type="EMBL" id="MFC6759923.1"/>
    </source>
</evidence>
<evidence type="ECO:0000256" key="2">
    <source>
        <dbReference type="ARBA" id="ARBA00004127"/>
    </source>
</evidence>
<name>A0ABW2B4X1_9RHOB</name>
<feature type="transmembrane region" description="Helical" evidence="16">
    <location>
        <begin position="40"/>
        <end position="58"/>
    </location>
</feature>
<evidence type="ECO:0000256" key="12">
    <source>
        <dbReference type="ARBA" id="ARBA00023209"/>
    </source>
</evidence>
<gene>
    <name evidence="17" type="primary">pssA</name>
    <name evidence="17" type="ORF">ACFQFQ_11140</name>
</gene>
<dbReference type="PANTHER" id="PTHR14269:SF61">
    <property type="entry name" value="CDP-DIACYLGLYCEROL--SERINE O-PHOSPHATIDYLTRANSFERASE"/>
    <property type="match status" value="1"/>
</dbReference>
<comment type="subcellular location">
    <subcellularLocation>
        <location evidence="2">Endomembrane system</location>
        <topology evidence="2">Multi-pass membrane protein</topology>
    </subcellularLocation>
</comment>
<evidence type="ECO:0000256" key="15">
    <source>
        <dbReference type="RuleBase" id="RU003750"/>
    </source>
</evidence>
<evidence type="ECO:0000256" key="14">
    <source>
        <dbReference type="ARBA" id="ARBA00032361"/>
    </source>
</evidence>
<feature type="transmembrane region" description="Helical" evidence="16">
    <location>
        <begin position="169"/>
        <end position="187"/>
    </location>
</feature>
<evidence type="ECO:0000256" key="8">
    <source>
        <dbReference type="ARBA" id="ARBA00022692"/>
    </source>
</evidence>
<proteinExistence type="inferred from homology"/>
<dbReference type="InterPro" id="IPR050324">
    <property type="entry name" value="CDP-alcohol_PTase-I"/>
</dbReference>
<feature type="transmembrane region" description="Helical" evidence="16">
    <location>
        <begin position="207"/>
        <end position="225"/>
    </location>
</feature>
<evidence type="ECO:0000256" key="1">
    <source>
        <dbReference type="ARBA" id="ARBA00000287"/>
    </source>
</evidence>
<keyword evidence="10" id="KW-0443">Lipid metabolism</keyword>
<keyword evidence="8 16" id="KW-0812">Transmembrane</keyword>
<feature type="transmembrane region" description="Helical" evidence="16">
    <location>
        <begin position="231"/>
        <end position="248"/>
    </location>
</feature>
<sequence length="258" mass="27651">MSDPQSPGPRDFSLLQLLPNILTVTAICAGLSAIRFGVQGNYVLAVQLIVAACVLDGVDGHLARLLKSDSKMGAELDLLADFVNFGVAPPLVLYFWALQDVRSAAWLAVLFFAICCVLRLARFNVASREPQAANPKVPPGYFTGIPSPAAALLVLLPLSISFAFANGPLLPDLVICLHMVVIGLLMISRVPTWSVKALRVSRAQVPYVTLTAVLLAAALLTYAWITLVMLCLAYIATVIWTLIAGLPTPSRKDRKDGS</sequence>
<evidence type="ECO:0000256" key="13">
    <source>
        <dbReference type="ARBA" id="ARBA00023264"/>
    </source>
</evidence>
<dbReference type="InterPro" id="IPR000462">
    <property type="entry name" value="CDP-OH_P_trans"/>
</dbReference>
<feature type="transmembrane region" description="Helical" evidence="16">
    <location>
        <begin position="78"/>
        <end position="97"/>
    </location>
</feature>
<dbReference type="NCBIfam" id="TIGR00473">
    <property type="entry name" value="pssA"/>
    <property type="match status" value="1"/>
</dbReference>
<evidence type="ECO:0000313" key="18">
    <source>
        <dbReference type="Proteomes" id="UP001596353"/>
    </source>
</evidence>
<evidence type="ECO:0000256" key="10">
    <source>
        <dbReference type="ARBA" id="ARBA00023098"/>
    </source>
</evidence>
<evidence type="ECO:0000256" key="16">
    <source>
        <dbReference type="SAM" id="Phobius"/>
    </source>
</evidence>
<dbReference type="PROSITE" id="PS00379">
    <property type="entry name" value="CDP_ALCOHOL_P_TRANSF"/>
    <property type="match status" value="1"/>
</dbReference>
<evidence type="ECO:0000256" key="6">
    <source>
        <dbReference type="ARBA" id="ARBA00022516"/>
    </source>
</evidence>
<keyword evidence="13" id="KW-1208">Phospholipid metabolism</keyword>
<feature type="transmembrane region" description="Helical" evidence="16">
    <location>
        <begin position="103"/>
        <end position="121"/>
    </location>
</feature>
<dbReference type="Pfam" id="PF01066">
    <property type="entry name" value="CDP-OH_P_transf"/>
    <property type="match status" value="1"/>
</dbReference>
<evidence type="ECO:0000256" key="5">
    <source>
        <dbReference type="ARBA" id="ARBA00017171"/>
    </source>
</evidence>
<comment type="caution">
    <text evidence="17">The sequence shown here is derived from an EMBL/GenBank/DDBJ whole genome shotgun (WGS) entry which is preliminary data.</text>
</comment>
<dbReference type="InterPro" id="IPR048254">
    <property type="entry name" value="CDP_ALCOHOL_P_TRANSF_CS"/>
</dbReference>
<evidence type="ECO:0000256" key="9">
    <source>
        <dbReference type="ARBA" id="ARBA00022989"/>
    </source>
</evidence>
<evidence type="ECO:0000256" key="4">
    <source>
        <dbReference type="ARBA" id="ARBA00013174"/>
    </source>
</evidence>